<dbReference type="EMBL" id="QKTW01000006">
    <property type="protein sequence ID" value="PZF74176.1"/>
    <property type="molecule type" value="Genomic_DNA"/>
</dbReference>
<feature type="domain" description="MoaB/Mog" evidence="2">
    <location>
        <begin position="7"/>
        <end position="174"/>
    </location>
</feature>
<dbReference type="Gene3D" id="3.90.950.20">
    <property type="entry name" value="CinA-like"/>
    <property type="match status" value="1"/>
</dbReference>
<comment type="caution">
    <text evidence="3">The sequence shown here is derived from an EMBL/GenBank/DDBJ whole genome shotgun (WGS) entry which is preliminary data.</text>
</comment>
<name>A0A2W2BL73_9BACT</name>
<dbReference type="InterPro" id="IPR036653">
    <property type="entry name" value="CinA-like_C"/>
</dbReference>
<dbReference type="PANTHER" id="PTHR13939:SF0">
    <property type="entry name" value="NMN AMIDOHYDROLASE-LIKE PROTEIN YFAY"/>
    <property type="match status" value="1"/>
</dbReference>
<evidence type="ECO:0000313" key="4">
    <source>
        <dbReference type="Proteomes" id="UP000248745"/>
    </source>
</evidence>
<comment type="similarity">
    <text evidence="1">Belongs to the CinA family.</text>
</comment>
<organism evidence="3 4">
    <name type="scientific">Taibaiella soli</name>
    <dbReference type="NCBI Taxonomy" id="1649169"/>
    <lineage>
        <taxon>Bacteria</taxon>
        <taxon>Pseudomonadati</taxon>
        <taxon>Bacteroidota</taxon>
        <taxon>Chitinophagia</taxon>
        <taxon>Chitinophagales</taxon>
        <taxon>Chitinophagaceae</taxon>
        <taxon>Taibaiella</taxon>
    </lineage>
</organism>
<dbReference type="InterPro" id="IPR036425">
    <property type="entry name" value="MoaB/Mog-like_dom_sf"/>
</dbReference>
<dbReference type="RefSeq" id="WP_110997592.1">
    <property type="nucleotide sequence ID" value="NZ_QKTW01000006.1"/>
</dbReference>
<dbReference type="SMART" id="SM00852">
    <property type="entry name" value="MoCF_biosynth"/>
    <property type="match status" value="1"/>
</dbReference>
<accession>A0A2W2BL73</accession>
<dbReference type="PIRSF" id="PIRSF006728">
    <property type="entry name" value="CinA"/>
    <property type="match status" value="1"/>
</dbReference>
<dbReference type="Pfam" id="PF02464">
    <property type="entry name" value="CinA"/>
    <property type="match status" value="1"/>
</dbReference>
<evidence type="ECO:0000259" key="2">
    <source>
        <dbReference type="SMART" id="SM00852"/>
    </source>
</evidence>
<dbReference type="NCBIfam" id="TIGR00200">
    <property type="entry name" value="cinA_nterm"/>
    <property type="match status" value="1"/>
</dbReference>
<dbReference type="OrthoDB" id="9801454at2"/>
<dbReference type="Pfam" id="PF00994">
    <property type="entry name" value="MoCF_biosynth"/>
    <property type="match status" value="1"/>
</dbReference>
<sequence>MNNVRAILITIGDELLIGQTIDTNSAWMAQQLNAIGIEVVRRVAVADQKEAIIAALDEESSKASIILMTGGLGPTSDDITKPVLCDYFGGKMVVNERVLEHVKAIFSRRNRPFLESNMKQAEVPDVCDVMFNSMGTAPGMWFEKDGKIYVSMPGVPFEMEYIMTEEVLPRLSTRFVSDAIVHRTLITAGEGESFIAEKIKDFEAALPAYIRLAYLPSPGSVKLRLTGRGADGEKLSVEVEAWHQKFAERLYDITIATEDLPIEAIVGAAFAGKNKTVGLAESCTGGYIAHKFTQVPGSSNYFQGSVVCYSVDVKVSLLGIARELIDDAGVVSEPVAEEMAKRARTVLNADYGLGVTGLLSPDDSYTVSPGTVCIAVANKDKVVSKTFQFYYDRIRNKELAVQYGFLLLWKFLNERI</sequence>
<dbReference type="NCBIfam" id="TIGR00199">
    <property type="entry name" value="PncC_domain"/>
    <property type="match status" value="1"/>
</dbReference>
<dbReference type="Gene3D" id="3.40.980.10">
    <property type="entry name" value="MoaB/Mog-like domain"/>
    <property type="match status" value="1"/>
</dbReference>
<dbReference type="InterPro" id="IPR008136">
    <property type="entry name" value="CinA_C"/>
</dbReference>
<dbReference type="SUPFAM" id="SSF142433">
    <property type="entry name" value="CinA-like"/>
    <property type="match status" value="1"/>
</dbReference>
<dbReference type="CDD" id="cd00885">
    <property type="entry name" value="cinA"/>
    <property type="match status" value="1"/>
</dbReference>
<keyword evidence="4" id="KW-1185">Reference proteome</keyword>
<dbReference type="Pfam" id="PF18146">
    <property type="entry name" value="CinA_KH"/>
    <property type="match status" value="1"/>
</dbReference>
<dbReference type="InterPro" id="IPR050101">
    <property type="entry name" value="CinA"/>
</dbReference>
<dbReference type="SUPFAM" id="SSF53218">
    <property type="entry name" value="Molybdenum cofactor biosynthesis proteins"/>
    <property type="match status" value="1"/>
</dbReference>
<protein>
    <recommendedName>
        <fullName evidence="1">CinA-like protein</fullName>
    </recommendedName>
</protein>
<dbReference type="InterPro" id="IPR001453">
    <property type="entry name" value="MoaB/Mog_dom"/>
</dbReference>
<dbReference type="HAMAP" id="MF_00226_B">
    <property type="entry name" value="CinA_B"/>
    <property type="match status" value="1"/>
</dbReference>
<dbReference type="AlphaFoldDB" id="A0A2W2BL73"/>
<reference evidence="3 4" key="1">
    <citation type="submission" date="2018-06" db="EMBL/GenBank/DDBJ databases">
        <title>Mucibacter soli gen. nov., sp. nov., a new member of the family Chitinophagaceae producing mucin.</title>
        <authorList>
            <person name="Kim M.-K."/>
            <person name="Park S."/>
            <person name="Kim T.-S."/>
            <person name="Joung Y."/>
            <person name="Han J.-H."/>
            <person name="Kim S.B."/>
        </authorList>
    </citation>
    <scope>NUCLEOTIDE SEQUENCE [LARGE SCALE GENOMIC DNA]</scope>
    <source>
        <strain evidence="3 4">R1-15</strain>
    </source>
</reference>
<gene>
    <name evidence="3" type="ORF">DN068_03940</name>
</gene>
<evidence type="ECO:0000313" key="3">
    <source>
        <dbReference type="EMBL" id="PZF74176.1"/>
    </source>
</evidence>
<dbReference type="InterPro" id="IPR008135">
    <property type="entry name" value="Competence-induced_CinA"/>
</dbReference>
<evidence type="ECO:0000256" key="1">
    <source>
        <dbReference type="HAMAP-Rule" id="MF_00226"/>
    </source>
</evidence>
<dbReference type="Proteomes" id="UP000248745">
    <property type="component" value="Unassembled WGS sequence"/>
</dbReference>
<dbReference type="InterPro" id="IPR041424">
    <property type="entry name" value="CinA_KH"/>
</dbReference>
<dbReference type="PANTHER" id="PTHR13939">
    <property type="entry name" value="NICOTINAMIDE-NUCLEOTIDE AMIDOHYDROLASE PNCC"/>
    <property type="match status" value="1"/>
</dbReference>
<proteinExistence type="inferred from homology"/>